<name>A0A3P7P1L1_DIBLA</name>
<dbReference type="AlphaFoldDB" id="A0A3P7P1L1"/>
<feature type="transmembrane region" description="Helical" evidence="5">
    <location>
        <begin position="106"/>
        <end position="126"/>
    </location>
</feature>
<protein>
    <recommendedName>
        <fullName evidence="8">Tetraspanin</fullName>
    </recommendedName>
</protein>
<evidence type="ECO:0000256" key="3">
    <source>
        <dbReference type="ARBA" id="ARBA00022989"/>
    </source>
</evidence>
<dbReference type="PANTHER" id="PTHR19282:SF544">
    <property type="entry name" value="TETRASPANIN"/>
    <property type="match status" value="1"/>
</dbReference>
<evidence type="ECO:0008006" key="8">
    <source>
        <dbReference type="Google" id="ProtNLM"/>
    </source>
</evidence>
<dbReference type="OrthoDB" id="6272603at2759"/>
<dbReference type="PANTHER" id="PTHR19282">
    <property type="entry name" value="TETRASPANIN"/>
    <property type="match status" value="1"/>
</dbReference>
<evidence type="ECO:0000256" key="4">
    <source>
        <dbReference type="ARBA" id="ARBA00023136"/>
    </source>
</evidence>
<evidence type="ECO:0000256" key="5">
    <source>
        <dbReference type="SAM" id="Phobius"/>
    </source>
</evidence>
<organism evidence="6 7">
    <name type="scientific">Dibothriocephalus latus</name>
    <name type="common">Fish tapeworm</name>
    <name type="synonym">Diphyllobothrium latum</name>
    <dbReference type="NCBI Taxonomy" id="60516"/>
    <lineage>
        <taxon>Eukaryota</taxon>
        <taxon>Metazoa</taxon>
        <taxon>Spiralia</taxon>
        <taxon>Lophotrochozoa</taxon>
        <taxon>Platyhelminthes</taxon>
        <taxon>Cestoda</taxon>
        <taxon>Eucestoda</taxon>
        <taxon>Diphyllobothriidea</taxon>
        <taxon>Diphyllobothriidae</taxon>
        <taxon>Dibothriocephalus</taxon>
    </lineage>
</organism>
<accession>A0A3P7P1L1</accession>
<dbReference type="GO" id="GO:0005886">
    <property type="term" value="C:plasma membrane"/>
    <property type="evidence" value="ECO:0007669"/>
    <property type="project" value="TreeGrafter"/>
</dbReference>
<keyword evidence="2 5" id="KW-0812">Transmembrane</keyword>
<feature type="transmembrane region" description="Helical" evidence="5">
    <location>
        <begin position="12"/>
        <end position="34"/>
    </location>
</feature>
<dbReference type="InterPro" id="IPR008952">
    <property type="entry name" value="Tetraspanin_EC2_sf"/>
</dbReference>
<proteinExistence type="predicted"/>
<keyword evidence="3 5" id="KW-1133">Transmembrane helix</keyword>
<evidence type="ECO:0000256" key="1">
    <source>
        <dbReference type="ARBA" id="ARBA00004141"/>
    </source>
</evidence>
<comment type="subcellular location">
    <subcellularLocation>
        <location evidence="1">Membrane</location>
        <topology evidence="1">Multi-pass membrane protein</topology>
    </subcellularLocation>
</comment>
<dbReference type="Pfam" id="PF00335">
    <property type="entry name" value="Tetraspanin"/>
    <property type="match status" value="1"/>
</dbReference>
<dbReference type="EMBL" id="UYRU01058484">
    <property type="protein sequence ID" value="VDN14172.1"/>
    <property type="molecule type" value="Genomic_DNA"/>
</dbReference>
<evidence type="ECO:0000313" key="7">
    <source>
        <dbReference type="Proteomes" id="UP000281553"/>
    </source>
</evidence>
<gene>
    <name evidence="6" type="ORF">DILT_LOCUS10003</name>
</gene>
<feature type="transmembrane region" description="Helical" evidence="5">
    <location>
        <begin position="232"/>
        <end position="250"/>
    </location>
</feature>
<sequence length="252" mass="26703">MCIAVKSLLKFVISTINVVLGIGFLIVALLGLLLKTSQGFVRSILNKAFSFGAQIDNEDAEYLTNFVLDNATGVSVILIVVGLALAALCFVGAFASCCGCGLLLKIYAIILAVLLVAQIVAVAVLFSDPVKLTQSIITAMNELLKTFGKTNEVGQASTAIWTLAMTYNGTCCGMDGAEDFKTISQLNDAPAPCCKHPDPNTKTGCSIDEAIKKGVPGCRERIQSFTYDNLKMIMYVAIAAIVIQASLFSSPL</sequence>
<dbReference type="Gene3D" id="1.10.1450.10">
    <property type="entry name" value="Tetraspanin"/>
    <property type="match status" value="1"/>
</dbReference>
<evidence type="ECO:0000313" key="6">
    <source>
        <dbReference type="EMBL" id="VDN14172.1"/>
    </source>
</evidence>
<reference evidence="6 7" key="1">
    <citation type="submission" date="2018-11" db="EMBL/GenBank/DDBJ databases">
        <authorList>
            <consortium name="Pathogen Informatics"/>
        </authorList>
    </citation>
    <scope>NUCLEOTIDE SEQUENCE [LARGE SCALE GENOMIC DNA]</scope>
</reference>
<feature type="transmembrane region" description="Helical" evidence="5">
    <location>
        <begin position="71"/>
        <end position="94"/>
    </location>
</feature>
<keyword evidence="4 5" id="KW-0472">Membrane</keyword>
<evidence type="ECO:0000256" key="2">
    <source>
        <dbReference type="ARBA" id="ARBA00022692"/>
    </source>
</evidence>
<dbReference type="InterPro" id="IPR018499">
    <property type="entry name" value="Tetraspanin/Peripherin"/>
</dbReference>
<keyword evidence="7" id="KW-1185">Reference proteome</keyword>
<dbReference type="Proteomes" id="UP000281553">
    <property type="component" value="Unassembled WGS sequence"/>
</dbReference>